<feature type="chain" id="PRO_5023015313" description="Secreted protein" evidence="1">
    <location>
        <begin position="26"/>
        <end position="167"/>
    </location>
</feature>
<keyword evidence="1" id="KW-0732">Signal</keyword>
<name>A0A5C3DT64_9BASI</name>
<proteinExistence type="predicted"/>
<keyword evidence="3" id="KW-1185">Reference proteome</keyword>
<dbReference type="Proteomes" id="UP000324022">
    <property type="component" value="Unassembled WGS sequence"/>
</dbReference>
<organism evidence="2 3">
    <name type="scientific">Ustilago trichophora</name>
    <dbReference type="NCBI Taxonomy" id="86804"/>
    <lineage>
        <taxon>Eukaryota</taxon>
        <taxon>Fungi</taxon>
        <taxon>Dikarya</taxon>
        <taxon>Basidiomycota</taxon>
        <taxon>Ustilaginomycotina</taxon>
        <taxon>Ustilaginomycetes</taxon>
        <taxon>Ustilaginales</taxon>
        <taxon>Ustilaginaceae</taxon>
        <taxon>Ustilago</taxon>
    </lineage>
</organism>
<evidence type="ECO:0008006" key="4">
    <source>
        <dbReference type="Google" id="ProtNLM"/>
    </source>
</evidence>
<dbReference type="AlphaFoldDB" id="A0A5C3DT64"/>
<gene>
    <name evidence="2" type="ORF">UTRI_00889</name>
</gene>
<protein>
    <recommendedName>
        <fullName evidence="4">Secreted protein</fullName>
    </recommendedName>
</protein>
<sequence>MHFKPSLYLTLTAVLLATIFAPSSAKKEDEEHASKPDNAQYACVMKSTSCKSPDHYTSLVLDHPGLTLKVCHKDGFVKSWYNRLMPTKGRGQFVNTFYVITPPLPEEQKKNDAEECHGSHKEYGWSARMVRDLLQDAIDNQTKCDVSIRCNDVRDVDDKCFPKHDEV</sequence>
<dbReference type="OrthoDB" id="2555525at2759"/>
<feature type="signal peptide" evidence="1">
    <location>
        <begin position="1"/>
        <end position="25"/>
    </location>
</feature>
<dbReference type="EMBL" id="OOIN01000002">
    <property type="protein sequence ID" value="SPO21412.1"/>
    <property type="molecule type" value="Genomic_DNA"/>
</dbReference>
<evidence type="ECO:0000256" key="1">
    <source>
        <dbReference type="SAM" id="SignalP"/>
    </source>
</evidence>
<evidence type="ECO:0000313" key="3">
    <source>
        <dbReference type="Proteomes" id="UP000324022"/>
    </source>
</evidence>
<accession>A0A5C3DT64</accession>
<evidence type="ECO:0000313" key="2">
    <source>
        <dbReference type="EMBL" id="SPO21412.1"/>
    </source>
</evidence>
<reference evidence="2 3" key="1">
    <citation type="submission" date="2018-03" db="EMBL/GenBank/DDBJ databases">
        <authorList>
            <person name="Guldener U."/>
        </authorList>
    </citation>
    <scope>NUCLEOTIDE SEQUENCE [LARGE SCALE GENOMIC DNA]</scope>
    <source>
        <strain evidence="2 3">NBRC100155</strain>
    </source>
</reference>